<reference evidence="5" key="1">
    <citation type="journal article" date="2014" name="Nature">
        <title>Elephant shark genome provides unique insights into gnathostome evolution.</title>
        <authorList>
            <consortium name="International Elephant Shark Genome Sequencing Consortium"/>
            <person name="Venkatesh B."/>
            <person name="Lee A.P."/>
            <person name="Ravi V."/>
            <person name="Maurya A.K."/>
            <person name="Lian M.M."/>
            <person name="Swann J.B."/>
            <person name="Ohta Y."/>
            <person name="Flajnik M.F."/>
            <person name="Sutoh Y."/>
            <person name="Kasahara M."/>
            <person name="Hoon S."/>
            <person name="Gangu V."/>
            <person name="Roy S.W."/>
            <person name="Irimia M."/>
            <person name="Korzh V."/>
            <person name="Kondrychyn I."/>
            <person name="Lim Z.W."/>
            <person name="Tay B.H."/>
            <person name="Tohari S."/>
            <person name="Kong K.W."/>
            <person name="Ho S."/>
            <person name="Lorente-Galdos B."/>
            <person name="Quilez J."/>
            <person name="Marques-Bonet T."/>
            <person name="Raney B.J."/>
            <person name="Ingham P.W."/>
            <person name="Tay A."/>
            <person name="Hillier L.W."/>
            <person name="Minx P."/>
            <person name="Boehm T."/>
            <person name="Wilson R.K."/>
            <person name="Brenner S."/>
            <person name="Warren W.C."/>
        </authorList>
    </citation>
    <scope>NUCLEOTIDE SEQUENCE</scope>
    <source>
        <tissue evidence="5">Muscle</tissue>
    </source>
</reference>
<evidence type="ECO:0000259" key="4">
    <source>
        <dbReference type="PROSITE" id="PS50835"/>
    </source>
</evidence>
<feature type="region of interest" description="Disordered" evidence="3">
    <location>
        <begin position="1"/>
        <end position="53"/>
    </location>
</feature>
<organism evidence="5">
    <name type="scientific">Callorhinchus milii</name>
    <name type="common">Ghost shark</name>
    <dbReference type="NCBI Taxonomy" id="7868"/>
    <lineage>
        <taxon>Eukaryota</taxon>
        <taxon>Metazoa</taxon>
        <taxon>Chordata</taxon>
        <taxon>Craniata</taxon>
        <taxon>Vertebrata</taxon>
        <taxon>Chondrichthyes</taxon>
        <taxon>Holocephali</taxon>
        <taxon>Chimaeriformes</taxon>
        <taxon>Callorhinchidae</taxon>
        <taxon>Callorhinchus</taxon>
    </lineage>
</organism>
<evidence type="ECO:0000256" key="3">
    <source>
        <dbReference type="SAM" id="MobiDB-lite"/>
    </source>
</evidence>
<evidence type="ECO:0000256" key="2">
    <source>
        <dbReference type="ARBA" id="ARBA00023157"/>
    </source>
</evidence>
<dbReference type="SMART" id="SM00408">
    <property type="entry name" value="IGc2"/>
    <property type="match status" value="1"/>
</dbReference>
<dbReference type="SMART" id="SM00409">
    <property type="entry name" value="IG"/>
    <property type="match status" value="1"/>
</dbReference>
<dbReference type="SUPFAM" id="SSF48726">
    <property type="entry name" value="Immunoglobulin"/>
    <property type="match status" value="1"/>
</dbReference>
<dbReference type="InterPro" id="IPR007110">
    <property type="entry name" value="Ig-like_dom"/>
</dbReference>
<dbReference type="InterPro" id="IPR003598">
    <property type="entry name" value="Ig_sub2"/>
</dbReference>
<protein>
    <submittedName>
        <fullName evidence="5">Neuregulin 2</fullName>
    </submittedName>
</protein>
<dbReference type="AlphaFoldDB" id="V9LJX6"/>
<dbReference type="InterPro" id="IPR003599">
    <property type="entry name" value="Ig_sub"/>
</dbReference>
<dbReference type="InterPro" id="IPR050958">
    <property type="entry name" value="Cell_Adh-Cytoskel_Orgn"/>
</dbReference>
<sequence>ANPAQSPAEMSEGKQGGKVKRKDRNREKEEGKKKRTGEGKKKRAGKAPEIKKMSVHQVKNEGMKFVLKCETISGSPNPTFKWFKDGDELINGESDNIKIKKKRKKASELRIGKVKPSDAGQYKCTATNRMGQDSSESNLTVTPG</sequence>
<dbReference type="GO" id="GO:0005886">
    <property type="term" value="C:plasma membrane"/>
    <property type="evidence" value="ECO:0007669"/>
    <property type="project" value="TreeGrafter"/>
</dbReference>
<dbReference type="PROSITE" id="PS50835">
    <property type="entry name" value="IG_LIKE"/>
    <property type="match status" value="1"/>
</dbReference>
<feature type="domain" description="Ig-like" evidence="4">
    <location>
        <begin position="48"/>
        <end position="142"/>
    </location>
</feature>
<dbReference type="PANTHER" id="PTHR45080">
    <property type="entry name" value="CONTACTIN 5"/>
    <property type="match status" value="1"/>
</dbReference>
<feature type="compositionally biased region" description="Polar residues" evidence="3">
    <location>
        <begin position="124"/>
        <end position="144"/>
    </location>
</feature>
<dbReference type="GO" id="GO:0007156">
    <property type="term" value="P:homophilic cell adhesion via plasma membrane adhesion molecules"/>
    <property type="evidence" value="ECO:0007669"/>
    <property type="project" value="TreeGrafter"/>
</dbReference>
<evidence type="ECO:0000256" key="1">
    <source>
        <dbReference type="ARBA" id="ARBA00022729"/>
    </source>
</evidence>
<feature type="non-terminal residue" evidence="5">
    <location>
        <position position="144"/>
    </location>
</feature>
<proteinExistence type="evidence at transcript level"/>
<feature type="non-terminal residue" evidence="5">
    <location>
        <position position="1"/>
    </location>
</feature>
<dbReference type="InterPro" id="IPR013098">
    <property type="entry name" value="Ig_I-set"/>
</dbReference>
<dbReference type="PANTHER" id="PTHR45080:SF8">
    <property type="entry name" value="IG-LIKE DOMAIN-CONTAINING PROTEIN"/>
    <property type="match status" value="1"/>
</dbReference>
<dbReference type="InterPro" id="IPR036179">
    <property type="entry name" value="Ig-like_dom_sf"/>
</dbReference>
<feature type="region of interest" description="Disordered" evidence="3">
    <location>
        <begin position="100"/>
        <end position="144"/>
    </location>
</feature>
<name>V9LJX6_CALMI</name>
<dbReference type="EMBL" id="JW881132">
    <property type="protein sequence ID" value="AFP13649.1"/>
    <property type="molecule type" value="mRNA"/>
</dbReference>
<feature type="compositionally biased region" description="Basic and acidic residues" evidence="3">
    <location>
        <begin position="24"/>
        <end position="39"/>
    </location>
</feature>
<accession>V9LJX6</accession>
<evidence type="ECO:0000313" key="5">
    <source>
        <dbReference type="EMBL" id="AFP13649.1"/>
    </source>
</evidence>
<keyword evidence="1" id="KW-0732">Signal</keyword>
<dbReference type="FunFam" id="2.60.40.10:FF:000612">
    <property type="entry name" value="palladin isoform X1"/>
    <property type="match status" value="1"/>
</dbReference>
<dbReference type="Gene3D" id="2.60.40.10">
    <property type="entry name" value="Immunoglobulins"/>
    <property type="match status" value="1"/>
</dbReference>
<keyword evidence="2" id="KW-1015">Disulfide bond</keyword>
<dbReference type="Pfam" id="PF07679">
    <property type="entry name" value="I-set"/>
    <property type="match status" value="1"/>
</dbReference>
<dbReference type="InterPro" id="IPR013783">
    <property type="entry name" value="Ig-like_fold"/>
</dbReference>